<reference evidence="3" key="1">
    <citation type="journal article" date="2018" name="Front. Microbiol.">
        <title>Genome-Based Analysis Reveals the Taxonomy and Diversity of the Family Idiomarinaceae.</title>
        <authorList>
            <person name="Liu Y."/>
            <person name="Lai Q."/>
            <person name="Shao Z."/>
        </authorList>
    </citation>
    <scope>NUCLEOTIDE SEQUENCE [LARGE SCALE GENOMIC DNA]</scope>
    <source>
        <strain evidence="3">AIS</strain>
    </source>
</reference>
<dbReference type="OrthoDB" id="6399399at2"/>
<gene>
    <name evidence="2" type="ORF">CWE13_07980</name>
</gene>
<sequence length="164" mass="18879">MRLIQCVCLIILLNFFLSPPAVSEEKSSFCSIYTHFACFDIKNGDKYTMVKRADFRIHEVHLTSGDYVMIYHGRHPERFDYSNAYLVQKPIDGYLISAEKIGSTEHRIFIENQSDGGHKVDLRIQIKSDDRSSMELFLSTFRACNYASGEIDCFPSELFKGVEL</sequence>
<dbReference type="EMBL" id="PIPP01000003">
    <property type="protein sequence ID" value="RUO36780.1"/>
    <property type="molecule type" value="Genomic_DNA"/>
</dbReference>
<feature type="signal peptide" evidence="1">
    <location>
        <begin position="1"/>
        <end position="23"/>
    </location>
</feature>
<dbReference type="Proteomes" id="UP000286934">
    <property type="component" value="Unassembled WGS sequence"/>
</dbReference>
<keyword evidence="1" id="KW-0732">Signal</keyword>
<name>A0A432WSN2_9GAMM</name>
<comment type="caution">
    <text evidence="2">The sequence shown here is derived from an EMBL/GenBank/DDBJ whole genome shotgun (WGS) entry which is preliminary data.</text>
</comment>
<keyword evidence="3" id="KW-1185">Reference proteome</keyword>
<accession>A0A432WSN2</accession>
<evidence type="ECO:0000313" key="3">
    <source>
        <dbReference type="Proteomes" id="UP000286934"/>
    </source>
</evidence>
<proteinExistence type="predicted"/>
<dbReference type="AlphaFoldDB" id="A0A432WSN2"/>
<evidence type="ECO:0000313" key="2">
    <source>
        <dbReference type="EMBL" id="RUO36780.1"/>
    </source>
</evidence>
<protein>
    <submittedName>
        <fullName evidence="2">Uncharacterized protein</fullName>
    </submittedName>
</protein>
<dbReference type="RefSeq" id="WP_126807531.1">
    <property type="nucleotide sequence ID" value="NZ_PIPP01000003.1"/>
</dbReference>
<evidence type="ECO:0000256" key="1">
    <source>
        <dbReference type="SAM" id="SignalP"/>
    </source>
</evidence>
<organism evidence="2 3">
    <name type="scientific">Aliidiomarina shirensis</name>
    <dbReference type="NCBI Taxonomy" id="1048642"/>
    <lineage>
        <taxon>Bacteria</taxon>
        <taxon>Pseudomonadati</taxon>
        <taxon>Pseudomonadota</taxon>
        <taxon>Gammaproteobacteria</taxon>
        <taxon>Alteromonadales</taxon>
        <taxon>Idiomarinaceae</taxon>
        <taxon>Aliidiomarina</taxon>
    </lineage>
</organism>
<feature type="chain" id="PRO_5019054087" evidence="1">
    <location>
        <begin position="24"/>
        <end position="164"/>
    </location>
</feature>